<gene>
    <name evidence="1" type="ORF">P3F89_13445</name>
</gene>
<accession>A0ABD7ZXY5</accession>
<dbReference type="RefSeq" id="WP_154696037.1">
    <property type="nucleotide sequence ID" value="NZ_CP119875.1"/>
</dbReference>
<sequence length="48" mass="5672">MSKWFIFYKKLFSVDKAAKSLHKQAPMVEGLTRFGEYAKLEQKARFCI</sequence>
<proteinExistence type="predicted"/>
<protein>
    <submittedName>
        <fullName evidence="1">Uncharacterized protein</fullName>
    </submittedName>
</protein>
<dbReference type="GeneID" id="93008324"/>
<evidence type="ECO:0000313" key="2">
    <source>
        <dbReference type="Proteomes" id="UP001260090"/>
    </source>
</evidence>
<dbReference type="EMBL" id="CP119875">
    <property type="protein sequence ID" value="WMY17986.1"/>
    <property type="molecule type" value="Genomic_DNA"/>
</dbReference>
<dbReference type="AlphaFoldDB" id="A0ABD7ZXY5"/>
<name>A0ABD7ZXY5_9BACI</name>
<reference evidence="1 2" key="1">
    <citation type="submission" date="2023-03" db="EMBL/GenBank/DDBJ databases">
        <title>Plant growth-promoting bacteria for biocontrol of bacterial wilt in tomato.</title>
        <authorList>
            <person name="Song J."/>
            <person name="Jin Y.J."/>
        </authorList>
    </citation>
    <scope>NUCLEOTIDE SEQUENCE [LARGE SCALE GENOMIC DNA]</scope>
    <source>
        <strain evidence="1 2">T36S-23</strain>
    </source>
</reference>
<evidence type="ECO:0000313" key="1">
    <source>
        <dbReference type="EMBL" id="WMY17986.1"/>
    </source>
</evidence>
<organism evidence="1 2">
    <name type="scientific">Bacillus tropicus</name>
    <dbReference type="NCBI Taxonomy" id="2026188"/>
    <lineage>
        <taxon>Bacteria</taxon>
        <taxon>Bacillati</taxon>
        <taxon>Bacillota</taxon>
        <taxon>Bacilli</taxon>
        <taxon>Bacillales</taxon>
        <taxon>Bacillaceae</taxon>
        <taxon>Bacillus</taxon>
        <taxon>Bacillus cereus group</taxon>
    </lineage>
</organism>
<dbReference type="Proteomes" id="UP001260090">
    <property type="component" value="Chromosome"/>
</dbReference>